<dbReference type="AlphaFoldDB" id="A0AAW0UXB6"/>
<organism evidence="1 2">
    <name type="scientific">Scylla paramamosain</name>
    <name type="common">Mud crab</name>
    <dbReference type="NCBI Taxonomy" id="85552"/>
    <lineage>
        <taxon>Eukaryota</taxon>
        <taxon>Metazoa</taxon>
        <taxon>Ecdysozoa</taxon>
        <taxon>Arthropoda</taxon>
        <taxon>Crustacea</taxon>
        <taxon>Multicrustacea</taxon>
        <taxon>Malacostraca</taxon>
        <taxon>Eumalacostraca</taxon>
        <taxon>Eucarida</taxon>
        <taxon>Decapoda</taxon>
        <taxon>Pleocyemata</taxon>
        <taxon>Brachyura</taxon>
        <taxon>Eubrachyura</taxon>
        <taxon>Portunoidea</taxon>
        <taxon>Portunidae</taxon>
        <taxon>Portuninae</taxon>
        <taxon>Scylla</taxon>
    </lineage>
</organism>
<protein>
    <submittedName>
        <fullName evidence="1">Uncharacterized protein</fullName>
    </submittedName>
</protein>
<accession>A0AAW0UXB6</accession>
<proteinExistence type="predicted"/>
<gene>
    <name evidence="1" type="ORF">O3P69_000052</name>
</gene>
<name>A0AAW0UXB6_SCYPA</name>
<evidence type="ECO:0000313" key="1">
    <source>
        <dbReference type="EMBL" id="KAK8403686.1"/>
    </source>
</evidence>
<dbReference type="EMBL" id="JARAKH010000005">
    <property type="protein sequence ID" value="KAK8403686.1"/>
    <property type="molecule type" value="Genomic_DNA"/>
</dbReference>
<reference evidence="1 2" key="1">
    <citation type="submission" date="2023-03" db="EMBL/GenBank/DDBJ databases">
        <title>High-quality genome of Scylla paramamosain provides insights in environmental adaptation.</title>
        <authorList>
            <person name="Zhang L."/>
        </authorList>
    </citation>
    <scope>NUCLEOTIDE SEQUENCE [LARGE SCALE GENOMIC DNA]</scope>
    <source>
        <strain evidence="1">LZ_2023a</strain>
        <tissue evidence="1">Muscle</tissue>
    </source>
</reference>
<keyword evidence="2" id="KW-1185">Reference proteome</keyword>
<dbReference type="Proteomes" id="UP001487740">
    <property type="component" value="Unassembled WGS sequence"/>
</dbReference>
<evidence type="ECO:0000313" key="2">
    <source>
        <dbReference type="Proteomes" id="UP001487740"/>
    </source>
</evidence>
<comment type="caution">
    <text evidence="1">The sequence shown here is derived from an EMBL/GenBank/DDBJ whole genome shotgun (WGS) entry which is preliminary data.</text>
</comment>
<sequence>MHNFHNYTTPAERVCVCVRLVDIRPMAAESRGPRESAPSPSVLPGMWRLLGLVDSERETKQCSGSRSEGKVCGRRWEDKQYITSDERGGPNCQCLGQ</sequence>